<feature type="chain" id="PRO_5046640102" description="DUF4124 domain-containing protein" evidence="2">
    <location>
        <begin position="17"/>
        <end position="183"/>
    </location>
</feature>
<gene>
    <name evidence="4" type="ORF">BZJ21_10305</name>
</gene>
<evidence type="ECO:0000259" key="3">
    <source>
        <dbReference type="Pfam" id="PF13511"/>
    </source>
</evidence>
<dbReference type="InterPro" id="IPR025392">
    <property type="entry name" value="DUF4124"/>
</dbReference>
<dbReference type="Pfam" id="PF13511">
    <property type="entry name" value="DUF4124"/>
    <property type="match status" value="1"/>
</dbReference>
<comment type="caution">
    <text evidence="4">The sequence shown here is derived from an EMBL/GenBank/DDBJ whole genome shotgun (WGS) entry which is preliminary data.</text>
</comment>
<accession>A0ABX3KR48</accession>
<feature type="signal peptide" evidence="2">
    <location>
        <begin position="1"/>
        <end position="16"/>
    </location>
</feature>
<keyword evidence="5" id="KW-1185">Reference proteome</keyword>
<evidence type="ECO:0000313" key="4">
    <source>
        <dbReference type="EMBL" id="OOF33522.1"/>
    </source>
</evidence>
<name>A0ABX3KR48_SALCS</name>
<feature type="compositionally biased region" description="Low complexity" evidence="1">
    <location>
        <begin position="50"/>
        <end position="67"/>
    </location>
</feature>
<dbReference type="RefSeq" id="WP_158075521.1">
    <property type="nucleotide sequence ID" value="NZ_MUFR01000027.1"/>
</dbReference>
<evidence type="ECO:0000313" key="5">
    <source>
        <dbReference type="Proteomes" id="UP000189431"/>
    </source>
</evidence>
<sequence>MLLGAMLLTLAFSSHAGMLYQWTDDNGQVHFSDQPPTHPHHVRPYASLTPSPSLYDASSSSAEQPAPALTPPKSVTLTLVSPNDGATLRSNPGELSVTATVSPLSIPAKQTRLVLDGQPVASPPTISLNASQRQLDWRLAPIDRGTHQIQVQYLESGKVIASSSIYHVYLHRAHVNQRHRRQD</sequence>
<feature type="region of interest" description="Disordered" evidence="1">
    <location>
        <begin position="30"/>
        <end position="72"/>
    </location>
</feature>
<organism evidence="4 5">
    <name type="scientific">Salinivibrio costicola subsp. alcaliphilus</name>
    <dbReference type="NCBI Taxonomy" id="272773"/>
    <lineage>
        <taxon>Bacteria</taxon>
        <taxon>Pseudomonadati</taxon>
        <taxon>Pseudomonadota</taxon>
        <taxon>Gammaproteobacteria</taxon>
        <taxon>Vibrionales</taxon>
        <taxon>Vibrionaceae</taxon>
        <taxon>Salinivibrio</taxon>
    </lineage>
</organism>
<evidence type="ECO:0000256" key="2">
    <source>
        <dbReference type="SAM" id="SignalP"/>
    </source>
</evidence>
<dbReference type="Proteomes" id="UP000189431">
    <property type="component" value="Unassembled WGS sequence"/>
</dbReference>
<dbReference type="EMBL" id="MUFR01000027">
    <property type="protein sequence ID" value="OOF33522.1"/>
    <property type="molecule type" value="Genomic_DNA"/>
</dbReference>
<keyword evidence="2" id="KW-0732">Signal</keyword>
<proteinExistence type="predicted"/>
<evidence type="ECO:0000256" key="1">
    <source>
        <dbReference type="SAM" id="MobiDB-lite"/>
    </source>
</evidence>
<protein>
    <recommendedName>
        <fullName evidence="3">DUF4124 domain-containing protein</fullName>
    </recommendedName>
</protein>
<reference evidence="5" key="1">
    <citation type="submission" date="2017-01" db="EMBL/GenBank/DDBJ databases">
        <title>Draft genome of the species Salinivibrio costicola subsp. alcaliphilus.</title>
        <authorList>
            <person name="Lopez-Hermoso C."/>
            <person name="De La Haba R."/>
            <person name="Sanchez-Porro C."/>
            <person name="Ventosa A."/>
        </authorList>
    </citation>
    <scope>NUCLEOTIDE SEQUENCE [LARGE SCALE GENOMIC DNA]</scope>
    <source>
        <strain evidence="5">CBH448</strain>
    </source>
</reference>
<feature type="domain" description="DUF4124" evidence="3">
    <location>
        <begin position="7"/>
        <end position="43"/>
    </location>
</feature>